<organism evidence="1 2">
    <name type="scientific">Amylolactobacillus amylophilus DSM 20533 = JCM 1125</name>
    <dbReference type="NCBI Taxonomy" id="1423721"/>
    <lineage>
        <taxon>Bacteria</taxon>
        <taxon>Bacillati</taxon>
        <taxon>Bacillota</taxon>
        <taxon>Bacilli</taxon>
        <taxon>Lactobacillales</taxon>
        <taxon>Lactobacillaceae</taxon>
        <taxon>Amylolactobacillus</taxon>
    </lineage>
</organism>
<dbReference type="AlphaFoldDB" id="A0A1L6XBE6"/>
<name>A0A1L6XBE6_9LACO</name>
<dbReference type="OrthoDB" id="2299173at2"/>
<gene>
    <name evidence="1" type="ORF">LA20533_03045</name>
</gene>
<dbReference type="RefSeq" id="WP_054746477.1">
    <property type="nucleotide sequence ID" value="NZ_AYYS01000015.1"/>
</dbReference>
<protein>
    <submittedName>
        <fullName evidence="1">Uncharacterized protein</fullName>
    </submittedName>
</protein>
<dbReference type="Proteomes" id="UP000185499">
    <property type="component" value="Chromosome"/>
</dbReference>
<evidence type="ECO:0000313" key="1">
    <source>
        <dbReference type="EMBL" id="APT18308.1"/>
    </source>
</evidence>
<proteinExistence type="predicted"/>
<evidence type="ECO:0000313" key="2">
    <source>
        <dbReference type="Proteomes" id="UP000185499"/>
    </source>
</evidence>
<dbReference type="KEGG" id="lah:LA20533_03045"/>
<keyword evidence="2" id="KW-1185">Reference proteome</keyword>
<reference evidence="1 2" key="1">
    <citation type="submission" date="2016-12" db="EMBL/GenBank/DDBJ databases">
        <title>The whole genome sequencing and assembly of Lactobacillus amylophilus DSM 20533T strain.</title>
        <authorList>
            <person name="Lee Y.-J."/>
            <person name="Yi H."/>
            <person name="Bahn Y.-S."/>
            <person name="Kim J.F."/>
            <person name="Lee D.-W."/>
        </authorList>
    </citation>
    <scope>NUCLEOTIDE SEQUENCE [LARGE SCALE GENOMIC DNA]</scope>
    <source>
        <strain evidence="1 2">DSM 20533</strain>
    </source>
</reference>
<accession>A0A1L6XBE6</accession>
<dbReference type="EMBL" id="CP018888">
    <property type="protein sequence ID" value="APT18308.1"/>
    <property type="molecule type" value="Genomic_DNA"/>
</dbReference>
<sequence>MNNSETMNVNNEDETTEELGAGFDVVVPKPELVEMPTSNIPTFDAHISSFASFYIKKFKTDNLEVMESFDAHNGMMELNKYILNNISLPRKDLAQKTIATHQAKFETLLADIAEQSDVNVNNLTSYPQWEEWYESIRKEGKTALS</sequence>